<dbReference type="AlphaFoldDB" id="A0A919JDA6"/>
<evidence type="ECO:0000256" key="1">
    <source>
        <dbReference type="SAM" id="Phobius"/>
    </source>
</evidence>
<evidence type="ECO:0000313" key="3">
    <source>
        <dbReference type="Proteomes" id="UP000647172"/>
    </source>
</evidence>
<keyword evidence="1" id="KW-1133">Transmembrane helix</keyword>
<keyword evidence="1" id="KW-0472">Membrane</keyword>
<keyword evidence="1" id="KW-0812">Transmembrane</keyword>
<sequence length="119" mass="12182">MQRRWRGQQTFQAAVLAIALVIGATLAVFVHSEQAEQPRVATVTAAVAPAAMVPVLPAARPIAKPSVGAIFLLVAAVAAVLLGVARRFSWAAAARVGSSAVPAVALSAVRGRAPPRRTA</sequence>
<dbReference type="RefSeq" id="WP_203764882.1">
    <property type="nucleotide sequence ID" value="NZ_BOMQ01000008.1"/>
</dbReference>
<comment type="caution">
    <text evidence="2">The sequence shown here is derived from an EMBL/GenBank/DDBJ whole genome shotgun (WGS) entry which is preliminary data.</text>
</comment>
<name>A0A919JDA6_9ACTN</name>
<protein>
    <submittedName>
        <fullName evidence="2">Uncharacterized protein</fullName>
    </submittedName>
</protein>
<gene>
    <name evidence="2" type="ORF">Ani05nite_07990</name>
</gene>
<accession>A0A919JDA6</accession>
<dbReference type="EMBL" id="BOMQ01000008">
    <property type="protein sequence ID" value="GIE47265.1"/>
    <property type="molecule type" value="Genomic_DNA"/>
</dbReference>
<evidence type="ECO:0000313" key="2">
    <source>
        <dbReference type="EMBL" id="GIE47265.1"/>
    </source>
</evidence>
<keyword evidence="3" id="KW-1185">Reference proteome</keyword>
<proteinExistence type="predicted"/>
<feature type="transmembrane region" description="Helical" evidence="1">
    <location>
        <begin position="12"/>
        <end position="32"/>
    </location>
</feature>
<feature type="transmembrane region" description="Helical" evidence="1">
    <location>
        <begin position="66"/>
        <end position="84"/>
    </location>
</feature>
<organism evidence="2 3">
    <name type="scientific">Actinoplanes nipponensis</name>
    <dbReference type="NCBI Taxonomy" id="135950"/>
    <lineage>
        <taxon>Bacteria</taxon>
        <taxon>Bacillati</taxon>
        <taxon>Actinomycetota</taxon>
        <taxon>Actinomycetes</taxon>
        <taxon>Micromonosporales</taxon>
        <taxon>Micromonosporaceae</taxon>
        <taxon>Actinoplanes</taxon>
    </lineage>
</organism>
<reference evidence="2" key="1">
    <citation type="submission" date="2021-01" db="EMBL/GenBank/DDBJ databases">
        <title>Whole genome shotgun sequence of Actinoplanes nipponensis NBRC 14063.</title>
        <authorList>
            <person name="Komaki H."/>
            <person name="Tamura T."/>
        </authorList>
    </citation>
    <scope>NUCLEOTIDE SEQUENCE</scope>
    <source>
        <strain evidence="2">NBRC 14063</strain>
    </source>
</reference>
<dbReference type="Proteomes" id="UP000647172">
    <property type="component" value="Unassembled WGS sequence"/>
</dbReference>